<feature type="compositionally biased region" description="Low complexity" evidence="2">
    <location>
        <begin position="877"/>
        <end position="888"/>
    </location>
</feature>
<dbReference type="PANTHER" id="PTHR28190:SF2">
    <property type="entry name" value="MIGRATION PROTEIN, PUTATIVE (AFU_ORTHOLOGUE AFUA_2G07730)-RELATED"/>
    <property type="match status" value="1"/>
</dbReference>
<feature type="compositionally biased region" description="Polar residues" evidence="2">
    <location>
        <begin position="756"/>
        <end position="765"/>
    </location>
</feature>
<evidence type="ECO:0000313" key="4">
    <source>
        <dbReference type="EMBL" id="RAK73730.1"/>
    </source>
</evidence>
<feature type="compositionally biased region" description="Acidic residues" evidence="2">
    <location>
        <begin position="86"/>
        <end position="95"/>
    </location>
</feature>
<name>A0A8G1RI20_9EURO</name>
<dbReference type="GO" id="GO:0032065">
    <property type="term" value="P:maintenance of protein location in cell cortex"/>
    <property type="evidence" value="ECO:0007669"/>
    <property type="project" value="InterPro"/>
</dbReference>
<sequence length="1301" mass="142798">MLHDTFRQDLIDPSPSRGCFFKAISSDTKAMAANSIYTSSPVAKSFPPLSSTPPRAPSIRLQVDLSDLSSFNSLPIHSFSPPGLSDYDDNVEDDNLSPLDPRRFTPTLHASLVSEILSLRRDVESKLKAIESLEHTLDESRTENGSLTERLSKSMKESRSLKQQLQLLEGGSSSAISELAKERDQAFANIADLRKKQEQAQKKARSLEEETERTVQLWDREKDNWDRERRTLERKIHVVEGRLKVVLNEVAAAQEARSFHPTRESERVTGANERLTSKDSDSTSIVSSSEGRRRTSITSISTGNCDEFDYHNVRYSMASVTNFPVVKSEGLNLAQELAFDEDDEFQSFDHSFRPVSPEALPEERPVSVHSQLSSTISMGAKARKILGLSLGSMEGYGAKNEPASEPGSPLRFSSNTFVYRDTGVQYSLPPSPTSDCLPEIDASARAPDENESEESRCSCQVRDISTSTLTMDMVSASCQTVAGLPTPPWTPSLDDVQAPKPVLMVSSSMQTIEHPVGEPDEQRISVSLGDMSASGLEIPMIAIHPPCSEPPSPRGSVVLPPQTRSVSCQASFSSNSDCRAIGIQTEEIKISQQPVKLPASLLPSAIPDLPFYNVTEDLPVQPYCPPPPRSEKREIKPNQETRPLATVQAYPGNNDNGPLVEGSESKLRRPLRSSSLFAGFEQGSDEELPNKVNEVLTDDDLLNRPFASYTLKRGKLVSTQDGSSLDGGVLAEIDEHISKSEACDPEVSLDYETNDRPGSSWSQRMGQGHRRQNFRKAAMVPNGTAARQTSRARSPSDPSIDDGRASSASHIAPPIPVPIRLSSRKFPARRGDGQQSPTPSNPGTFSDRGRGRVMRRPTLRRVRSATAMAQTERPESRSSPTSTSSCSPVSPPHPSLPYEDFTAPSESQAVQRRSAFAPTASRTFSHGRQDSTATSVQPTSVVDAIAQTMVGEWMYKYIRRRRSFGGVGEHKESWEGRSADEVSANITNSGVRHKRWVWLAPYERAVMWSSKQPTSGPALLGKSGRKLMIQSVLDVKDDNPLPKGFNTQSHFNRSILILTPQRALKFTATSVERHYVWLTALSFLSHTPSGIHDLAALPPVPQDEGTAAAPSPSLRRNPIRDSIRIAKGRPRPRPKGKRSFLGQVEPVPELPTGFESNPSMDAADPPTVPRFSNHSRKRSNTMPRMPMMRSFSSQGSIPSVESTRGSSDTYVAQSYGPGIHSIHNSVSRRTSETGARTGNFFDAIGTVRMEAFIDQTNKTRGPPSGRHSRKASSTWSAAHNPTSPHRTGGEPVRRVDPCAEF</sequence>
<dbReference type="OrthoDB" id="2149224at2759"/>
<dbReference type="GeneID" id="63857160"/>
<feature type="region of interest" description="Disordered" evidence="2">
    <location>
        <begin position="625"/>
        <end position="668"/>
    </location>
</feature>
<keyword evidence="1" id="KW-0175">Coiled coil</keyword>
<feature type="region of interest" description="Disordered" evidence="2">
    <location>
        <begin position="136"/>
        <end position="156"/>
    </location>
</feature>
<dbReference type="GO" id="GO:0000226">
    <property type="term" value="P:microtubule cytoskeleton organization"/>
    <property type="evidence" value="ECO:0007669"/>
    <property type="project" value="TreeGrafter"/>
</dbReference>
<feature type="region of interest" description="Disordered" evidence="2">
    <location>
        <begin position="744"/>
        <end position="937"/>
    </location>
</feature>
<feature type="region of interest" description="Disordered" evidence="2">
    <location>
        <begin position="82"/>
        <end position="104"/>
    </location>
</feature>
<feature type="domain" description="Pleckstrin homology" evidence="3">
    <location>
        <begin position="940"/>
        <end position="1086"/>
    </location>
</feature>
<evidence type="ECO:0000256" key="1">
    <source>
        <dbReference type="SAM" id="Coils"/>
    </source>
</evidence>
<reference evidence="4 5" key="1">
    <citation type="submission" date="2018-02" db="EMBL/GenBank/DDBJ databases">
        <title>The genomes of Aspergillus section Nigri reveals drivers in fungal speciation.</title>
        <authorList>
            <consortium name="DOE Joint Genome Institute"/>
            <person name="Vesth T.C."/>
            <person name="Nybo J."/>
            <person name="Theobald S."/>
            <person name="Brandl J."/>
            <person name="Frisvad J.C."/>
            <person name="Nielsen K.F."/>
            <person name="Lyhne E.K."/>
            <person name="Kogle M.E."/>
            <person name="Kuo A."/>
            <person name="Riley R."/>
            <person name="Clum A."/>
            <person name="Nolan M."/>
            <person name="Lipzen A."/>
            <person name="Salamov A."/>
            <person name="Henrissat B."/>
            <person name="Wiebenga A."/>
            <person name="De vries R.P."/>
            <person name="Grigoriev I.V."/>
            <person name="Mortensen U.H."/>
            <person name="Andersen M.R."/>
            <person name="Baker S.E."/>
        </authorList>
    </citation>
    <scope>NUCLEOTIDE SEQUENCE [LARGE SCALE GENOMIC DNA]</scope>
    <source>
        <strain evidence="4 5">CBS 313.89</strain>
    </source>
</reference>
<protein>
    <submittedName>
        <fullName evidence="4">Nuclear migration protein</fullName>
    </submittedName>
</protein>
<dbReference type="GO" id="GO:0005938">
    <property type="term" value="C:cell cortex"/>
    <property type="evidence" value="ECO:0007669"/>
    <property type="project" value="InterPro"/>
</dbReference>
<evidence type="ECO:0000256" key="2">
    <source>
        <dbReference type="SAM" id="MobiDB-lite"/>
    </source>
</evidence>
<feature type="region of interest" description="Disordered" evidence="2">
    <location>
        <begin position="1256"/>
        <end position="1301"/>
    </location>
</feature>
<feature type="region of interest" description="Disordered" evidence="2">
    <location>
        <begin position="1097"/>
        <end position="1186"/>
    </location>
</feature>
<dbReference type="RefSeq" id="XP_040797740.1">
    <property type="nucleotide sequence ID" value="XM_040939827.1"/>
</dbReference>
<feature type="compositionally biased region" description="Basic and acidic residues" evidence="2">
    <location>
        <begin position="257"/>
        <end position="267"/>
    </location>
</feature>
<dbReference type="InterPro" id="IPR053005">
    <property type="entry name" value="Nuclear_Pos-Cytoskel_Interact"/>
</dbReference>
<dbReference type="EMBL" id="KZ824676">
    <property type="protein sequence ID" value="RAK73730.1"/>
    <property type="molecule type" value="Genomic_DNA"/>
</dbReference>
<dbReference type="GO" id="GO:0005543">
    <property type="term" value="F:phospholipid binding"/>
    <property type="evidence" value="ECO:0007669"/>
    <property type="project" value="InterPro"/>
</dbReference>
<gene>
    <name evidence="4" type="ORF">BO72DRAFT_227684</name>
</gene>
<dbReference type="Proteomes" id="UP000249789">
    <property type="component" value="Unassembled WGS sequence"/>
</dbReference>
<feature type="compositionally biased region" description="Basic and acidic residues" evidence="2">
    <location>
        <begin position="1287"/>
        <end position="1301"/>
    </location>
</feature>
<dbReference type="Pfam" id="PF12814">
    <property type="entry name" value="Mcp5_PH"/>
    <property type="match status" value="1"/>
</dbReference>
<organism evidence="4 5">
    <name type="scientific">Aspergillus fijiensis CBS 313.89</name>
    <dbReference type="NCBI Taxonomy" id="1448319"/>
    <lineage>
        <taxon>Eukaryota</taxon>
        <taxon>Fungi</taxon>
        <taxon>Dikarya</taxon>
        <taxon>Ascomycota</taxon>
        <taxon>Pezizomycotina</taxon>
        <taxon>Eurotiomycetes</taxon>
        <taxon>Eurotiomycetidae</taxon>
        <taxon>Eurotiales</taxon>
        <taxon>Aspergillaceae</taxon>
        <taxon>Aspergillus</taxon>
    </lineage>
</organism>
<feature type="compositionally biased region" description="Polar residues" evidence="2">
    <location>
        <begin position="920"/>
        <end position="937"/>
    </location>
</feature>
<feature type="compositionally biased region" description="Basic residues" evidence="2">
    <location>
        <begin position="851"/>
        <end position="863"/>
    </location>
</feature>
<dbReference type="GO" id="GO:0005739">
    <property type="term" value="C:mitochondrion"/>
    <property type="evidence" value="ECO:0007669"/>
    <property type="project" value="TreeGrafter"/>
</dbReference>
<evidence type="ECO:0000259" key="3">
    <source>
        <dbReference type="Pfam" id="PF12814"/>
    </source>
</evidence>
<feature type="compositionally biased region" description="Basic residues" evidence="2">
    <location>
        <begin position="1126"/>
        <end position="1138"/>
    </location>
</feature>
<feature type="coiled-coil region" evidence="1">
    <location>
        <begin position="176"/>
        <end position="235"/>
    </location>
</feature>
<feature type="region of interest" description="Disordered" evidence="2">
    <location>
        <begin position="257"/>
        <end position="297"/>
    </location>
</feature>
<feature type="compositionally biased region" description="Polar residues" evidence="2">
    <location>
        <begin position="833"/>
        <end position="844"/>
    </location>
</feature>
<feature type="compositionally biased region" description="Basic and acidic residues" evidence="2">
    <location>
        <begin position="629"/>
        <end position="639"/>
    </location>
</feature>
<dbReference type="VEuPathDB" id="FungiDB:BO72DRAFT_227684"/>
<dbReference type="GO" id="GO:0015631">
    <property type="term" value="F:tubulin binding"/>
    <property type="evidence" value="ECO:0007669"/>
    <property type="project" value="TreeGrafter"/>
</dbReference>
<evidence type="ECO:0000313" key="5">
    <source>
        <dbReference type="Proteomes" id="UP000249789"/>
    </source>
</evidence>
<dbReference type="InterPro" id="IPR024774">
    <property type="entry name" value="PH_dom-Mcp5-type"/>
</dbReference>
<keyword evidence="5" id="KW-1185">Reference proteome</keyword>
<feature type="compositionally biased region" description="Polar residues" evidence="2">
    <location>
        <begin position="785"/>
        <end position="797"/>
    </location>
</feature>
<feature type="compositionally biased region" description="Polar residues" evidence="2">
    <location>
        <begin position="1271"/>
        <end position="1285"/>
    </location>
</feature>
<proteinExistence type="predicted"/>
<accession>A0A8G1RI20</accession>
<dbReference type="PANTHER" id="PTHR28190">
    <property type="entry name" value="NUCLEAR MIGRATION PROTEIN NUM1"/>
    <property type="match status" value="1"/>
</dbReference>